<dbReference type="Proteomes" id="UP001190700">
    <property type="component" value="Unassembled WGS sequence"/>
</dbReference>
<dbReference type="InterPro" id="IPR050111">
    <property type="entry name" value="C-type_lectin/snaclec_domain"/>
</dbReference>
<evidence type="ECO:0000313" key="3">
    <source>
        <dbReference type="Proteomes" id="UP001190700"/>
    </source>
</evidence>
<feature type="domain" description="C-type lectin" evidence="1">
    <location>
        <begin position="129"/>
        <end position="191"/>
    </location>
</feature>
<proteinExistence type="predicted"/>
<dbReference type="SUPFAM" id="SSF56436">
    <property type="entry name" value="C-type lectin-like"/>
    <property type="match status" value="1"/>
</dbReference>
<name>A0AAE0GF28_9CHLO</name>
<evidence type="ECO:0000313" key="2">
    <source>
        <dbReference type="EMBL" id="KAK3277034.1"/>
    </source>
</evidence>
<dbReference type="InterPro" id="IPR001304">
    <property type="entry name" value="C-type_lectin-like"/>
</dbReference>
<dbReference type="PANTHER" id="PTHR22803">
    <property type="entry name" value="MANNOSE, PHOSPHOLIPASE, LECTIN RECEPTOR RELATED"/>
    <property type="match status" value="1"/>
</dbReference>
<dbReference type="Gene3D" id="3.10.100.10">
    <property type="entry name" value="Mannose-Binding Protein A, subunit A"/>
    <property type="match status" value="1"/>
</dbReference>
<feature type="non-terminal residue" evidence="2">
    <location>
        <position position="1"/>
    </location>
</feature>
<dbReference type="EMBL" id="LGRX02006269">
    <property type="protein sequence ID" value="KAK3277034.1"/>
    <property type="molecule type" value="Genomic_DNA"/>
</dbReference>
<comment type="caution">
    <text evidence="2">The sequence shown here is derived from an EMBL/GenBank/DDBJ whole genome shotgun (WGS) entry which is preliminary data.</text>
</comment>
<keyword evidence="3" id="KW-1185">Reference proteome</keyword>
<accession>A0AAE0GF28</accession>
<dbReference type="AlphaFoldDB" id="A0AAE0GF28"/>
<sequence>SCASGFQSITGDYTSGGTLNGLGGGANYGSCDACGTRCAAMPNCAAYKCVLSSNACYFLPSSATTSGTIASTAIACVHIDARTCGMFYDFRIFGTISSDAYLIYDTTYVTTTGFRCESAADCGLGWVYYEGECYRFFASTVSSVDARTACQNQGSGGDLVSITSHAQTMFLFELLRANTYNQDSTKVHIGLYSSDDGCRILGELSAVLVGL</sequence>
<organism evidence="2 3">
    <name type="scientific">Cymbomonas tetramitiformis</name>
    <dbReference type="NCBI Taxonomy" id="36881"/>
    <lineage>
        <taxon>Eukaryota</taxon>
        <taxon>Viridiplantae</taxon>
        <taxon>Chlorophyta</taxon>
        <taxon>Pyramimonadophyceae</taxon>
        <taxon>Pyramimonadales</taxon>
        <taxon>Pyramimonadaceae</taxon>
        <taxon>Cymbomonas</taxon>
    </lineage>
</organism>
<dbReference type="PROSITE" id="PS50041">
    <property type="entry name" value="C_TYPE_LECTIN_2"/>
    <property type="match status" value="1"/>
</dbReference>
<evidence type="ECO:0000259" key="1">
    <source>
        <dbReference type="PROSITE" id="PS50041"/>
    </source>
</evidence>
<protein>
    <recommendedName>
        <fullName evidence="1">C-type lectin domain-containing protein</fullName>
    </recommendedName>
</protein>
<dbReference type="InterPro" id="IPR016186">
    <property type="entry name" value="C-type_lectin-like/link_sf"/>
</dbReference>
<reference evidence="2 3" key="1">
    <citation type="journal article" date="2015" name="Genome Biol. Evol.">
        <title>Comparative Genomics of a Bacterivorous Green Alga Reveals Evolutionary Causalities and Consequences of Phago-Mixotrophic Mode of Nutrition.</title>
        <authorList>
            <person name="Burns J.A."/>
            <person name="Paasch A."/>
            <person name="Narechania A."/>
            <person name="Kim E."/>
        </authorList>
    </citation>
    <scope>NUCLEOTIDE SEQUENCE [LARGE SCALE GENOMIC DNA]</scope>
    <source>
        <strain evidence="2 3">PLY_AMNH</strain>
    </source>
</reference>
<gene>
    <name evidence="2" type="ORF">CYMTET_14936</name>
</gene>
<dbReference type="InterPro" id="IPR016187">
    <property type="entry name" value="CTDL_fold"/>
</dbReference>